<accession>A0ABQ9G4T4</accession>
<feature type="region of interest" description="Disordered" evidence="1">
    <location>
        <begin position="231"/>
        <end position="281"/>
    </location>
</feature>
<name>A0ABQ9G4T4_9NEOP</name>
<feature type="compositionally biased region" description="Polar residues" evidence="1">
    <location>
        <begin position="231"/>
        <end position="240"/>
    </location>
</feature>
<organism evidence="2 3">
    <name type="scientific">Dryococelus australis</name>
    <dbReference type="NCBI Taxonomy" id="614101"/>
    <lineage>
        <taxon>Eukaryota</taxon>
        <taxon>Metazoa</taxon>
        <taxon>Ecdysozoa</taxon>
        <taxon>Arthropoda</taxon>
        <taxon>Hexapoda</taxon>
        <taxon>Insecta</taxon>
        <taxon>Pterygota</taxon>
        <taxon>Neoptera</taxon>
        <taxon>Polyneoptera</taxon>
        <taxon>Phasmatodea</taxon>
        <taxon>Verophasmatodea</taxon>
        <taxon>Anareolatae</taxon>
        <taxon>Phasmatidae</taxon>
        <taxon>Eurycanthinae</taxon>
        <taxon>Dryococelus</taxon>
    </lineage>
</organism>
<evidence type="ECO:0000256" key="1">
    <source>
        <dbReference type="SAM" id="MobiDB-lite"/>
    </source>
</evidence>
<dbReference type="PROSITE" id="PS51257">
    <property type="entry name" value="PROKAR_LIPOPROTEIN"/>
    <property type="match status" value="1"/>
</dbReference>
<proteinExistence type="predicted"/>
<dbReference type="Proteomes" id="UP001159363">
    <property type="component" value="Chromosome 15"/>
</dbReference>
<reference evidence="2 3" key="1">
    <citation type="submission" date="2023-02" db="EMBL/GenBank/DDBJ databases">
        <title>LHISI_Scaffold_Assembly.</title>
        <authorList>
            <person name="Stuart O.P."/>
            <person name="Cleave R."/>
            <person name="Magrath M.J.L."/>
            <person name="Mikheyev A.S."/>
        </authorList>
    </citation>
    <scope>NUCLEOTIDE SEQUENCE [LARGE SCALE GENOMIC DNA]</scope>
    <source>
        <strain evidence="2">Daus_M_001</strain>
        <tissue evidence="2">Leg muscle</tissue>
    </source>
</reference>
<evidence type="ECO:0000313" key="2">
    <source>
        <dbReference type="EMBL" id="KAJ8866368.1"/>
    </source>
</evidence>
<feature type="region of interest" description="Disordered" evidence="1">
    <location>
        <begin position="290"/>
        <end position="309"/>
    </location>
</feature>
<keyword evidence="3" id="KW-1185">Reference proteome</keyword>
<feature type="compositionally biased region" description="Polar residues" evidence="1">
    <location>
        <begin position="247"/>
        <end position="258"/>
    </location>
</feature>
<gene>
    <name evidence="2" type="ORF">PR048_032211</name>
</gene>
<sequence>MPRNAALLRATTGQATAASGCVSPQLNLWAFIACYEVPMFHILFAQYCAPTKRCKRVQRLSPRGSRLPVSPLSFPHFWALDAQNRSCLNLLCWGRGGVVVRLLASYLGEPGSIPDGVVPGFSHVGIVADDAAGGRALYGDLPSPSLRPFNPTLLRTYLASPSSALKTSLLRAAQISAQLGMRIFLTIVVNSVTGPCSEWINEGRVATLQRMAVTHASPRCKHRGSAAWNSIRNTKGTRQLGSDDALYSSTHSAGTTSRAHCGRRSARATREGNTAGRAETLASWRDVTHQPITSRGGGAPHDHSQASRQGTHYTRSCQATSYAWLHHRGSKLDPRSDLRSARKNRCTIRVQRRTGDRDEVHFEPSKSAVRNLDPRSAAIVEKCSLKIRQKIELRSIVFLGN</sequence>
<comment type="caution">
    <text evidence="2">The sequence shown here is derived from an EMBL/GenBank/DDBJ whole genome shotgun (WGS) entry which is preliminary data.</text>
</comment>
<protein>
    <submittedName>
        <fullName evidence="2">Uncharacterized protein</fullName>
    </submittedName>
</protein>
<evidence type="ECO:0000313" key="3">
    <source>
        <dbReference type="Proteomes" id="UP001159363"/>
    </source>
</evidence>
<dbReference type="EMBL" id="JARBHB010000016">
    <property type="protein sequence ID" value="KAJ8866368.1"/>
    <property type="molecule type" value="Genomic_DNA"/>
</dbReference>